<organism evidence="2 3">
    <name type="scientific">Hirsutella minnesotensis 3608</name>
    <dbReference type="NCBI Taxonomy" id="1043627"/>
    <lineage>
        <taxon>Eukaryota</taxon>
        <taxon>Fungi</taxon>
        <taxon>Dikarya</taxon>
        <taxon>Ascomycota</taxon>
        <taxon>Pezizomycotina</taxon>
        <taxon>Sordariomycetes</taxon>
        <taxon>Hypocreomycetidae</taxon>
        <taxon>Hypocreales</taxon>
        <taxon>Ophiocordycipitaceae</taxon>
        <taxon>Hirsutella</taxon>
    </lineage>
</organism>
<keyword evidence="3" id="KW-1185">Reference proteome</keyword>
<evidence type="ECO:0000256" key="1">
    <source>
        <dbReference type="SAM" id="SignalP"/>
    </source>
</evidence>
<name>A0A0F7ZRB9_9HYPO</name>
<gene>
    <name evidence="2" type="ORF">HIM_11265</name>
</gene>
<evidence type="ECO:0008006" key="4">
    <source>
        <dbReference type="Google" id="ProtNLM"/>
    </source>
</evidence>
<dbReference type="Gene3D" id="3.60.10.10">
    <property type="entry name" value="Endonuclease/exonuclease/phosphatase"/>
    <property type="match status" value="1"/>
</dbReference>
<evidence type="ECO:0000313" key="2">
    <source>
        <dbReference type="EMBL" id="KJZ69343.1"/>
    </source>
</evidence>
<feature type="chain" id="PRO_5002526224" description="Endonuclease/exonuclease/phosphatase domain-containing protein" evidence="1">
    <location>
        <begin position="17"/>
        <end position="607"/>
    </location>
</feature>
<dbReference type="CDD" id="cd04486">
    <property type="entry name" value="YhcR_OBF_like"/>
    <property type="match status" value="1"/>
</dbReference>
<dbReference type="PANTHER" id="PTHR42834:SF1">
    <property type="entry name" value="ENDONUCLEASE_EXONUCLEASE_PHOSPHATASE FAMILY PROTEIN (AFU_ORTHOLOGUE AFUA_3G09210)"/>
    <property type="match status" value="1"/>
</dbReference>
<dbReference type="Proteomes" id="UP000054481">
    <property type="component" value="Unassembled WGS sequence"/>
</dbReference>
<protein>
    <recommendedName>
        <fullName evidence="4">Endonuclease/exonuclease/phosphatase domain-containing protein</fullName>
    </recommendedName>
</protein>
<sequence length="607" mass="64247">MKAFVTLLLAAGPAAAETIAEINGPRFLSPFDGRDVRNVTGFVTAAADSGVYLRNNKPDKDAATSEGLYVYGTTIVDKVQVGDLISLDGKVKEYRSNEAFIPLTELTEPSNIVVLSSSNEVKPLVIGRDTPSPPGRDFSSLDKGGVFGVPNAVDSISKANPRLNPASYGLDFWESLVGELVTVTGAISVGRPNRYGDVWVRGSGWNVTSVNGHGGVTMLEGVANPETILVGAPLDGTKNSNGTKMGDALGDVTGVISNAFGFYRLLPLKQVSPSKSGDSVDYPPTKLVGGTGCEAISVAGYNVENLSPKSKHLGRIVDHIVTKLKTPGLLFLQEIQDNSGPTDDGVVSANVTLATLADGIRKASGVSYEWTDIDPVDGQDGGQPGGNIRCAYMYRPDVVRLHQPRPGGSEEANSVLDGPKLALNPGRIDPGNAAFEASRKPLAAMWTTVKGGDKSVFFTVNVHFGSKGGSTSLHGDARPPVNKGVEKRLAQTTITADFVAQILSRDAQARVIVAGDFNEFAQVEPQRVFASRSGLVEADEAAGLSPVERYTYLFDMNSESLDHIYLSRAASKGVRVEHLHLNTWQPTKGMTSDHDPSVAQLNLCGAA</sequence>
<dbReference type="PANTHER" id="PTHR42834">
    <property type="entry name" value="ENDONUCLEASE/EXONUCLEASE/PHOSPHATASE FAMILY PROTEIN (AFU_ORTHOLOGUE AFUA_3G09210)"/>
    <property type="match status" value="1"/>
</dbReference>
<accession>A0A0F7ZRB9</accession>
<evidence type="ECO:0000313" key="3">
    <source>
        <dbReference type="Proteomes" id="UP000054481"/>
    </source>
</evidence>
<keyword evidence="1" id="KW-0732">Signal</keyword>
<dbReference type="SUPFAM" id="SSF56219">
    <property type="entry name" value="DNase I-like"/>
    <property type="match status" value="1"/>
</dbReference>
<dbReference type="InterPro" id="IPR036691">
    <property type="entry name" value="Endo/exonu/phosph_ase_sf"/>
</dbReference>
<proteinExistence type="predicted"/>
<feature type="signal peptide" evidence="1">
    <location>
        <begin position="1"/>
        <end position="16"/>
    </location>
</feature>
<dbReference type="OrthoDB" id="47488at2759"/>
<dbReference type="AlphaFoldDB" id="A0A0F7ZRB9"/>
<reference evidence="2 3" key="1">
    <citation type="journal article" date="2014" name="Genome Biol. Evol.">
        <title>Comparative genomics and transcriptomics analyses reveal divergent lifestyle features of nematode endoparasitic fungus Hirsutella minnesotensis.</title>
        <authorList>
            <person name="Lai Y."/>
            <person name="Liu K."/>
            <person name="Zhang X."/>
            <person name="Zhang X."/>
            <person name="Li K."/>
            <person name="Wang N."/>
            <person name="Shu C."/>
            <person name="Wu Y."/>
            <person name="Wang C."/>
            <person name="Bushley K.E."/>
            <person name="Xiang M."/>
            <person name="Liu X."/>
        </authorList>
    </citation>
    <scope>NUCLEOTIDE SEQUENCE [LARGE SCALE GENOMIC DNA]</scope>
    <source>
        <strain evidence="2 3">3608</strain>
    </source>
</reference>
<dbReference type="EMBL" id="KQ030727">
    <property type="protein sequence ID" value="KJZ69343.1"/>
    <property type="molecule type" value="Genomic_DNA"/>
</dbReference>